<keyword evidence="11 12" id="KW-0100">Branched-chain amino acid biosynthesis</keyword>
<dbReference type="SUPFAM" id="SSF53659">
    <property type="entry name" value="Isocitrate/Isopropylmalate dehydrogenase-like"/>
    <property type="match status" value="1"/>
</dbReference>
<feature type="site" description="Important for catalysis" evidence="12">
    <location>
        <position position="162"/>
    </location>
</feature>
<organism evidence="15 16">
    <name type="scientific">Mobilicoccus caccae</name>
    <dbReference type="NCBI Taxonomy" id="1859295"/>
    <lineage>
        <taxon>Bacteria</taxon>
        <taxon>Bacillati</taxon>
        <taxon>Actinomycetota</taxon>
        <taxon>Actinomycetes</taxon>
        <taxon>Micrococcales</taxon>
        <taxon>Dermatophilaceae</taxon>
        <taxon>Mobilicoccus</taxon>
    </lineage>
</organism>
<feature type="binding site" evidence="12">
    <location>
        <position position="274"/>
    </location>
    <ligand>
        <name>Mg(2+)</name>
        <dbReference type="ChEBI" id="CHEBI:18420"/>
    </ligand>
</feature>
<keyword evidence="5 12" id="KW-0028">Amino-acid biosynthesis</keyword>
<dbReference type="InterPro" id="IPR024084">
    <property type="entry name" value="IsoPropMal-DH-like_dom"/>
</dbReference>
<evidence type="ECO:0000256" key="12">
    <source>
        <dbReference type="HAMAP-Rule" id="MF_01035"/>
    </source>
</evidence>
<comment type="caution">
    <text evidence="15">The sequence shown here is derived from an EMBL/GenBank/DDBJ whole genome shotgun (WGS) entry which is preliminary data.</text>
</comment>
<protein>
    <recommendedName>
        <fullName evidence="12">3-isopropylmalate dehydrogenase</fullName>
        <ecNumber evidence="12">1.1.1.85</ecNumber>
    </recommendedName>
    <alternativeName>
        <fullName evidence="12">3-IPM-DH</fullName>
    </alternativeName>
    <alternativeName>
        <fullName evidence="12">Beta-IPM dehydrogenase</fullName>
        <shortName evidence="12">IMDH</shortName>
    </alternativeName>
</protein>
<keyword evidence="4 12" id="KW-0963">Cytoplasm</keyword>
<dbReference type="EMBL" id="BSUO01000001">
    <property type="protein sequence ID" value="GMA40435.1"/>
    <property type="molecule type" value="Genomic_DNA"/>
</dbReference>
<comment type="cofactor">
    <cofactor evidence="12">
        <name>Mg(2+)</name>
        <dbReference type="ChEBI" id="CHEBI:18420"/>
    </cofactor>
    <cofactor evidence="12">
        <name>Mn(2+)</name>
        <dbReference type="ChEBI" id="CHEBI:29035"/>
    </cofactor>
    <text evidence="12">Binds 1 Mg(2+) or Mn(2+) ion per subunit.</text>
</comment>
<dbReference type="HAMAP" id="MF_01035">
    <property type="entry name" value="LeuB_type2"/>
    <property type="match status" value="1"/>
</dbReference>
<sequence length="377" mass="39731">MASTAYRLSRRRGYHSGMTSGNDTSARPIDIAVIGGDGIGPEVTAEALKALRAVLGEDGLQTTDYALGARVWHETGEALPEGVLDDLRRHDAILLGAIGDPSVPSGVLERGLLLRLRFDLDHYVNLRPTRLYPGVKSPLDVASVAPDGIDFVVVREGTEGPYTGNGGALRVGTPAEVATEVSVNTRFGVERLVRDAFARAQARERRKLTLVHKHNVLSYAGHLWRRTVEEVGAEFPEVTTDYLHIDAATIFLTTGPGRFDVIVTDNLFGDIITDLAGAVGGGIGLAASANINPDREVPSMFEPVHGSAPDLAGQGIADPTAAILSASLLLAHLGRTAEAARVEEAVAADLANRGAGSRSTSQVGDAIARRLSATGRS</sequence>
<dbReference type="SMART" id="SM01329">
    <property type="entry name" value="Iso_dh"/>
    <property type="match status" value="1"/>
</dbReference>
<evidence type="ECO:0000256" key="11">
    <source>
        <dbReference type="ARBA" id="ARBA00023304"/>
    </source>
</evidence>
<keyword evidence="7 12" id="KW-0460">Magnesium</keyword>
<feature type="binding site" evidence="12">
    <location>
        <position position="155"/>
    </location>
    <ligand>
        <name>substrate</name>
    </ligand>
</feature>
<dbReference type="Pfam" id="PF00180">
    <property type="entry name" value="Iso_dh"/>
    <property type="match status" value="1"/>
</dbReference>
<feature type="binding site" evidence="12">
    <location>
        <position position="246"/>
    </location>
    <ligand>
        <name>Mg(2+)</name>
        <dbReference type="ChEBI" id="CHEBI:18420"/>
    </ligand>
</feature>
<feature type="domain" description="Isopropylmalate dehydrogenase-like" evidence="14">
    <location>
        <begin position="30"/>
        <end position="367"/>
    </location>
</feature>
<evidence type="ECO:0000256" key="13">
    <source>
        <dbReference type="SAM" id="MobiDB-lite"/>
    </source>
</evidence>
<keyword evidence="6 12" id="KW-0479">Metal-binding</keyword>
<evidence type="ECO:0000259" key="14">
    <source>
        <dbReference type="SMART" id="SM01329"/>
    </source>
</evidence>
<reference evidence="16" key="1">
    <citation type="journal article" date="2019" name="Int. J. Syst. Evol. Microbiol.">
        <title>The Global Catalogue of Microorganisms (GCM) 10K type strain sequencing project: providing services to taxonomists for standard genome sequencing and annotation.</title>
        <authorList>
            <consortium name="The Broad Institute Genomics Platform"/>
            <consortium name="The Broad Institute Genome Sequencing Center for Infectious Disease"/>
            <person name="Wu L."/>
            <person name="Ma J."/>
        </authorList>
    </citation>
    <scope>NUCLEOTIDE SEQUENCE [LARGE SCALE GENOMIC DNA]</scope>
    <source>
        <strain evidence="16">NBRC 113072</strain>
    </source>
</reference>
<keyword evidence="9 12" id="KW-0520">NAD</keyword>
<dbReference type="InterPro" id="IPR019818">
    <property type="entry name" value="IsoCit/isopropylmalate_DH_CS"/>
</dbReference>
<evidence type="ECO:0000256" key="3">
    <source>
        <dbReference type="ARBA" id="ARBA00022430"/>
    </source>
</evidence>
<comment type="similarity">
    <text evidence="12">Belongs to the isocitrate and isopropylmalate dehydrogenases family. LeuB type 2 subfamily.</text>
</comment>
<feature type="site" description="Important for catalysis" evidence="12">
    <location>
        <position position="213"/>
    </location>
</feature>
<evidence type="ECO:0000256" key="5">
    <source>
        <dbReference type="ARBA" id="ARBA00022605"/>
    </source>
</evidence>
<comment type="subcellular location">
    <subcellularLocation>
        <location evidence="12">Cytoplasm</location>
    </subcellularLocation>
</comment>
<keyword evidence="8 12" id="KW-0560">Oxidoreductase</keyword>
<feature type="binding site" evidence="12">
    <location>
        <position position="246"/>
    </location>
    <ligand>
        <name>substrate</name>
    </ligand>
</feature>
<dbReference type="NCBIfam" id="NF002898">
    <property type="entry name" value="PRK03437.1"/>
    <property type="match status" value="1"/>
</dbReference>
<feature type="binding site" evidence="12">
    <location>
        <position position="127"/>
    </location>
    <ligand>
        <name>substrate</name>
    </ligand>
</feature>
<keyword evidence="10 12" id="KW-0464">Manganese</keyword>
<evidence type="ECO:0000256" key="2">
    <source>
        <dbReference type="ARBA" id="ARBA00001936"/>
    </source>
</evidence>
<dbReference type="InterPro" id="IPR050501">
    <property type="entry name" value="ICDH/IPMDH"/>
</dbReference>
<dbReference type="PROSITE" id="PS00470">
    <property type="entry name" value="IDH_IMDH"/>
    <property type="match status" value="1"/>
</dbReference>
<gene>
    <name evidence="12 15" type="primary">leuB</name>
    <name evidence="15" type="ORF">GCM10025883_24800</name>
</gene>
<comment type="subunit">
    <text evidence="12">Homodimer.</text>
</comment>
<feature type="binding site" evidence="12">
    <location>
        <position position="117"/>
    </location>
    <ligand>
        <name>substrate</name>
    </ligand>
</feature>
<evidence type="ECO:0000256" key="7">
    <source>
        <dbReference type="ARBA" id="ARBA00022842"/>
    </source>
</evidence>
<evidence type="ECO:0000256" key="4">
    <source>
        <dbReference type="ARBA" id="ARBA00022490"/>
    </source>
</evidence>
<comment type="function">
    <text evidence="12">Catalyzes the oxidation of 3-carboxy-2-hydroxy-4-methylpentanoate (3-isopropylmalate) to 3-carboxy-4-methyl-2-oxopentanoate. The product decarboxylates to 4-methyl-2 oxopentanoate.</text>
</comment>
<dbReference type="PANTHER" id="PTHR43275:SF1">
    <property type="entry name" value="D-MALATE DEHYDROGENASE [DECARBOXYLATING]"/>
    <property type="match status" value="1"/>
</dbReference>
<evidence type="ECO:0000256" key="8">
    <source>
        <dbReference type="ARBA" id="ARBA00023002"/>
    </source>
</evidence>
<proteinExistence type="inferred from homology"/>
<evidence type="ECO:0000256" key="10">
    <source>
        <dbReference type="ARBA" id="ARBA00023211"/>
    </source>
</evidence>
<feature type="region of interest" description="Disordered" evidence="13">
    <location>
        <begin position="1"/>
        <end position="21"/>
    </location>
</feature>
<evidence type="ECO:0000313" key="15">
    <source>
        <dbReference type="EMBL" id="GMA40435.1"/>
    </source>
</evidence>
<comment type="catalytic activity">
    <reaction evidence="1 12">
        <text>(2R,3S)-3-isopropylmalate + NAD(+) = 4-methyl-2-oxopentanoate + CO2 + NADH</text>
        <dbReference type="Rhea" id="RHEA:32271"/>
        <dbReference type="ChEBI" id="CHEBI:16526"/>
        <dbReference type="ChEBI" id="CHEBI:17865"/>
        <dbReference type="ChEBI" id="CHEBI:35121"/>
        <dbReference type="ChEBI" id="CHEBI:57540"/>
        <dbReference type="ChEBI" id="CHEBI:57945"/>
        <dbReference type="EC" id="1.1.1.85"/>
    </reaction>
</comment>
<dbReference type="PANTHER" id="PTHR43275">
    <property type="entry name" value="D-MALATE DEHYDROGENASE [DECARBOXYLATING]"/>
    <property type="match status" value="1"/>
</dbReference>
<dbReference type="EC" id="1.1.1.85" evidence="12"/>
<dbReference type="Gene3D" id="3.40.718.10">
    <property type="entry name" value="Isopropylmalate Dehydrogenase"/>
    <property type="match status" value="1"/>
</dbReference>
<dbReference type="InterPro" id="IPR023698">
    <property type="entry name" value="LeuB_actb"/>
</dbReference>
<evidence type="ECO:0000256" key="9">
    <source>
        <dbReference type="ARBA" id="ARBA00023027"/>
    </source>
</evidence>
<accession>A0ABQ6IR79</accession>
<dbReference type="Proteomes" id="UP001157126">
    <property type="component" value="Unassembled WGS sequence"/>
</dbReference>
<comment type="caution">
    <text evidence="12">Lacks conserved residue(s) required for the propagation of feature annotation.</text>
</comment>
<name>A0ABQ6IR79_9MICO</name>
<evidence type="ECO:0000256" key="6">
    <source>
        <dbReference type="ARBA" id="ARBA00022723"/>
    </source>
</evidence>
<keyword evidence="3 12" id="KW-0432">Leucine biosynthesis</keyword>
<feature type="binding site" evidence="12">
    <location>
        <position position="270"/>
    </location>
    <ligand>
        <name>Mg(2+)</name>
        <dbReference type="ChEBI" id="CHEBI:18420"/>
    </ligand>
</feature>
<comment type="cofactor">
    <cofactor evidence="2">
        <name>Mn(2+)</name>
        <dbReference type="ChEBI" id="CHEBI:29035"/>
    </cofactor>
</comment>
<comment type="pathway">
    <text evidence="12">Amino-acid biosynthesis; L-leucine biosynthesis; L-leucine from 3-methyl-2-oxobutanoate: step 3/4.</text>
</comment>
<evidence type="ECO:0000313" key="16">
    <source>
        <dbReference type="Proteomes" id="UP001157126"/>
    </source>
</evidence>
<keyword evidence="16" id="KW-1185">Reference proteome</keyword>
<evidence type="ECO:0000256" key="1">
    <source>
        <dbReference type="ARBA" id="ARBA00000624"/>
    </source>
</evidence>